<evidence type="ECO:0000313" key="3">
    <source>
        <dbReference type="Proteomes" id="UP000306628"/>
    </source>
</evidence>
<gene>
    <name evidence="2" type="ORF">ETD85_41635</name>
</gene>
<proteinExistence type="predicted"/>
<dbReference type="AlphaFoldDB" id="A0A5S4G108"/>
<comment type="caution">
    <text evidence="2">The sequence shown here is derived from an EMBL/GenBank/DDBJ whole genome shotgun (WGS) entry which is preliminary data.</text>
</comment>
<name>A0A5S4G108_9ACTN</name>
<evidence type="ECO:0000256" key="1">
    <source>
        <dbReference type="SAM" id="MobiDB-lite"/>
    </source>
</evidence>
<feature type="compositionally biased region" description="Low complexity" evidence="1">
    <location>
        <begin position="1"/>
        <end position="19"/>
    </location>
</feature>
<keyword evidence="3" id="KW-1185">Reference proteome</keyword>
<dbReference type="EMBL" id="VCKX01000189">
    <property type="protein sequence ID" value="TMR26727.1"/>
    <property type="molecule type" value="Genomic_DNA"/>
</dbReference>
<dbReference type="OrthoDB" id="3426177at2"/>
<sequence>MPDTPAPAALPGLPVPGDATQRGAPTGDLLQVTVIRDPEDAPATQARLRRLNDPDAGILVLNSMPYVASPRDLTYSVLDALGKVLPPRSSAGLPTTAWPTAVSWTLGYRLHAIVINRAHTMPASLHEAIRELTAPAPPYRPRLYLIDASASKHHTVIDRFTAPDCHLTVGGSGLLNTIHRRQHTPDPWRSRLDIPGDLPADSFLTFRAACARNLSDQVMTRVDELYIRALHDARQWVHDVRAEQLTSNEAIVATLALPLSVRLAARMNVASPGECLVRLRAAQAGLLCEGILLHHQPHPRGHDHGLGHRLAPTTVTVINRSTSTQEAAAAILYLLFPFGSRHHTDRWHPDELPLDDVEPSGSHARIAGVRVPVPPHARPALRAHHHFRHKQGARHGTTGYFHSGKRRPDVRTLATRGLAGTSHHPAWRSEEDRHLAEHDHNTLWMWQRRLVLRNLIRPSTGLDLSLPRWT</sequence>
<dbReference type="Proteomes" id="UP000306628">
    <property type="component" value="Unassembled WGS sequence"/>
</dbReference>
<feature type="region of interest" description="Disordered" evidence="1">
    <location>
        <begin position="385"/>
        <end position="405"/>
    </location>
</feature>
<protein>
    <submittedName>
        <fullName evidence="2">Uncharacterized protein</fullName>
    </submittedName>
</protein>
<dbReference type="RefSeq" id="WP_138695345.1">
    <property type="nucleotide sequence ID" value="NZ_JBHSAZ010000113.1"/>
</dbReference>
<evidence type="ECO:0000313" key="2">
    <source>
        <dbReference type="EMBL" id="TMR26727.1"/>
    </source>
</evidence>
<organism evidence="2 3">
    <name type="scientific">Nonomuraea zeae</name>
    <dbReference type="NCBI Taxonomy" id="1642303"/>
    <lineage>
        <taxon>Bacteria</taxon>
        <taxon>Bacillati</taxon>
        <taxon>Actinomycetota</taxon>
        <taxon>Actinomycetes</taxon>
        <taxon>Streptosporangiales</taxon>
        <taxon>Streptosporangiaceae</taxon>
        <taxon>Nonomuraea</taxon>
    </lineage>
</organism>
<reference evidence="2 3" key="1">
    <citation type="submission" date="2019-05" db="EMBL/GenBank/DDBJ databases">
        <title>Draft genome sequence of Nonomuraea zeae DSM 100528.</title>
        <authorList>
            <person name="Saricaoglu S."/>
            <person name="Isik K."/>
        </authorList>
    </citation>
    <scope>NUCLEOTIDE SEQUENCE [LARGE SCALE GENOMIC DNA]</scope>
    <source>
        <strain evidence="2 3">DSM 100528</strain>
    </source>
</reference>
<accession>A0A5S4G108</accession>
<feature type="region of interest" description="Disordered" evidence="1">
    <location>
        <begin position="1"/>
        <end position="25"/>
    </location>
</feature>